<dbReference type="GO" id="GO:0003676">
    <property type="term" value="F:nucleic acid binding"/>
    <property type="evidence" value="ECO:0007669"/>
    <property type="project" value="InterPro"/>
</dbReference>
<evidence type="ECO:0000313" key="2">
    <source>
        <dbReference type="EMBL" id="GAH70015.1"/>
    </source>
</evidence>
<dbReference type="InterPro" id="IPR036397">
    <property type="entry name" value="RNaseH_sf"/>
</dbReference>
<reference evidence="2" key="1">
    <citation type="journal article" date="2014" name="Front. Microbiol.">
        <title>High frequency of phylogenetically diverse reductive dehalogenase-homologous genes in deep subseafloor sedimentary metagenomes.</title>
        <authorList>
            <person name="Kawai M."/>
            <person name="Futagami T."/>
            <person name="Toyoda A."/>
            <person name="Takaki Y."/>
            <person name="Nishi S."/>
            <person name="Hori S."/>
            <person name="Arai W."/>
            <person name="Tsubouchi T."/>
            <person name="Morono Y."/>
            <person name="Uchiyama I."/>
            <person name="Ito T."/>
            <person name="Fujiyama A."/>
            <person name="Inagaki F."/>
            <person name="Takami H."/>
        </authorList>
    </citation>
    <scope>NUCLEOTIDE SEQUENCE</scope>
    <source>
        <strain evidence="2">Expedition CK06-06</strain>
    </source>
</reference>
<sequence>ETQKELSEVGGHQNLHLLKVSVVGIYDYSDNKYKTFEEKEIPRLEEILRKASLVIGFNHKRFDFPVLQPYLSLDLGKVPYLDIMEEFVKARAHRIGLNNLAQATLKEGKSGNGLEALRLYSIGDMENLKNYCLDDVRLTKELYEYGLKHRRLYFRPLYSFLGKSSISVNWK</sequence>
<organism evidence="2">
    <name type="scientific">marine sediment metagenome</name>
    <dbReference type="NCBI Taxonomy" id="412755"/>
    <lineage>
        <taxon>unclassified sequences</taxon>
        <taxon>metagenomes</taxon>
        <taxon>ecological metagenomes</taxon>
    </lineage>
</organism>
<evidence type="ECO:0000259" key="1">
    <source>
        <dbReference type="Pfam" id="PF13482"/>
    </source>
</evidence>
<dbReference type="InterPro" id="IPR038720">
    <property type="entry name" value="YprB_RNase_H-like_dom"/>
</dbReference>
<protein>
    <recommendedName>
        <fullName evidence="1">YprB ribonuclease H-like domain-containing protein</fullName>
    </recommendedName>
</protein>
<dbReference type="AlphaFoldDB" id="X1ILA1"/>
<accession>X1ILA1</accession>
<name>X1ILA1_9ZZZZ</name>
<dbReference type="Pfam" id="PF13482">
    <property type="entry name" value="RNase_H_2"/>
    <property type="match status" value="1"/>
</dbReference>
<comment type="caution">
    <text evidence="2">The sequence shown here is derived from an EMBL/GenBank/DDBJ whole genome shotgun (WGS) entry which is preliminary data.</text>
</comment>
<dbReference type="EMBL" id="BARU01028387">
    <property type="protein sequence ID" value="GAH70015.1"/>
    <property type="molecule type" value="Genomic_DNA"/>
</dbReference>
<dbReference type="SUPFAM" id="SSF53098">
    <property type="entry name" value="Ribonuclease H-like"/>
    <property type="match status" value="1"/>
</dbReference>
<dbReference type="Gene3D" id="3.30.420.10">
    <property type="entry name" value="Ribonuclease H-like superfamily/Ribonuclease H"/>
    <property type="match status" value="1"/>
</dbReference>
<feature type="non-terminal residue" evidence="2">
    <location>
        <position position="1"/>
    </location>
</feature>
<dbReference type="InterPro" id="IPR012337">
    <property type="entry name" value="RNaseH-like_sf"/>
</dbReference>
<feature type="domain" description="YprB ribonuclease H-like" evidence="1">
    <location>
        <begin position="20"/>
        <end position="145"/>
    </location>
</feature>
<gene>
    <name evidence="2" type="ORF">S03H2_45313</name>
</gene>
<proteinExistence type="predicted"/>